<evidence type="ECO:0000256" key="1">
    <source>
        <dbReference type="SAM" id="MobiDB-lite"/>
    </source>
</evidence>
<organism evidence="2 3">
    <name type="scientific">Rotaria magnacalcarata</name>
    <dbReference type="NCBI Taxonomy" id="392030"/>
    <lineage>
        <taxon>Eukaryota</taxon>
        <taxon>Metazoa</taxon>
        <taxon>Spiralia</taxon>
        <taxon>Gnathifera</taxon>
        <taxon>Rotifera</taxon>
        <taxon>Eurotatoria</taxon>
        <taxon>Bdelloidea</taxon>
        <taxon>Philodinida</taxon>
        <taxon>Philodinidae</taxon>
        <taxon>Rotaria</taxon>
    </lineage>
</organism>
<name>A0A820HRX0_9BILA</name>
<gene>
    <name evidence="2" type="ORF">OVN521_LOCUS31133</name>
</gene>
<evidence type="ECO:0000313" key="3">
    <source>
        <dbReference type="Proteomes" id="UP000663866"/>
    </source>
</evidence>
<comment type="caution">
    <text evidence="2">The sequence shown here is derived from an EMBL/GenBank/DDBJ whole genome shotgun (WGS) entry which is preliminary data.</text>
</comment>
<feature type="compositionally biased region" description="Low complexity" evidence="1">
    <location>
        <begin position="8"/>
        <end position="41"/>
    </location>
</feature>
<protein>
    <submittedName>
        <fullName evidence="2">Uncharacterized protein</fullName>
    </submittedName>
</protein>
<keyword evidence="3" id="KW-1185">Reference proteome</keyword>
<dbReference type="AlphaFoldDB" id="A0A820HRX0"/>
<dbReference type="Proteomes" id="UP000663866">
    <property type="component" value="Unassembled WGS sequence"/>
</dbReference>
<accession>A0A820HRX0</accession>
<feature type="non-terminal residue" evidence="2">
    <location>
        <position position="72"/>
    </location>
</feature>
<reference evidence="2" key="1">
    <citation type="submission" date="2021-02" db="EMBL/GenBank/DDBJ databases">
        <authorList>
            <person name="Nowell W R."/>
        </authorList>
    </citation>
    <scope>NUCLEOTIDE SEQUENCE</scope>
</reference>
<feature type="non-terminal residue" evidence="2">
    <location>
        <position position="1"/>
    </location>
</feature>
<proteinExistence type="predicted"/>
<feature type="region of interest" description="Disordered" evidence="1">
    <location>
        <begin position="1"/>
        <end position="72"/>
    </location>
</feature>
<sequence>PTNDSFHSLTVTNLNNGNSLNSNNNPSVLTTNNNNNNNNNNHNDDISGSLNGHSLSQSMESINNIGLQDDEV</sequence>
<evidence type="ECO:0000313" key="2">
    <source>
        <dbReference type="EMBL" id="CAF4296417.1"/>
    </source>
</evidence>
<dbReference type="EMBL" id="CAJOBG010013885">
    <property type="protein sequence ID" value="CAF4296417.1"/>
    <property type="molecule type" value="Genomic_DNA"/>
</dbReference>
<feature type="compositionally biased region" description="Polar residues" evidence="1">
    <location>
        <begin position="46"/>
        <end position="66"/>
    </location>
</feature>